<evidence type="ECO:0000256" key="4">
    <source>
        <dbReference type="ARBA" id="ARBA00022989"/>
    </source>
</evidence>
<comment type="subcellular location">
    <subcellularLocation>
        <location evidence="1">Membrane</location>
        <topology evidence="1">Multi-pass membrane protein</topology>
    </subcellularLocation>
</comment>
<keyword evidence="9" id="KW-1185">Reference proteome</keyword>
<evidence type="ECO:0000313" key="9">
    <source>
        <dbReference type="Proteomes" id="UP000677616"/>
    </source>
</evidence>
<keyword evidence="4 6" id="KW-1133">Transmembrane helix</keyword>
<dbReference type="PANTHER" id="PTHR38459:SF5">
    <property type="entry name" value="CELL WALL TEICHOIC ACID GLYCOSYLATION PROTEIN GTCA"/>
    <property type="match status" value="1"/>
</dbReference>
<dbReference type="Proteomes" id="UP000677616">
    <property type="component" value="Chromosome"/>
</dbReference>
<evidence type="ECO:0000256" key="5">
    <source>
        <dbReference type="ARBA" id="ARBA00023136"/>
    </source>
</evidence>
<feature type="transmembrane region" description="Helical" evidence="6">
    <location>
        <begin position="36"/>
        <end position="59"/>
    </location>
</feature>
<sequence length="145" mass="16546">MKNRIMKLFQHEVVLYLIAGVATTIVYFAVRMGLFFLISDVVTVTLIANSLAILFAFWVNDRFVFKQVTKGWPLRLVKFTSARLATLFLDVALAWLLVDSFPQLIGQFVNNNIQMVNAVAALIGQVLIMVSNYFLSKFFVFKDKK</sequence>
<evidence type="ECO:0000256" key="6">
    <source>
        <dbReference type="SAM" id="Phobius"/>
    </source>
</evidence>
<dbReference type="InterPro" id="IPR051401">
    <property type="entry name" value="GtrA_CellWall_Glycosyl"/>
</dbReference>
<reference evidence="8 9" key="1">
    <citation type="submission" date="2021-04" db="EMBL/GenBank/DDBJ databases">
        <title>Complete genome sequence of a novel Streptococcus species.</title>
        <authorList>
            <person name="Teng J.L.L."/>
        </authorList>
    </citation>
    <scope>NUCLEOTIDE SEQUENCE [LARGE SCALE GENOMIC DNA]</scope>
    <source>
        <strain evidence="8 9">HKU75</strain>
    </source>
</reference>
<evidence type="ECO:0000259" key="7">
    <source>
        <dbReference type="Pfam" id="PF04138"/>
    </source>
</evidence>
<feature type="transmembrane region" description="Helical" evidence="6">
    <location>
        <begin position="80"/>
        <end position="98"/>
    </location>
</feature>
<evidence type="ECO:0000313" key="8">
    <source>
        <dbReference type="EMBL" id="QUE54945.1"/>
    </source>
</evidence>
<keyword evidence="5 6" id="KW-0472">Membrane</keyword>
<organism evidence="8 9">
    <name type="scientific">Streptococcus oriscaviae</name>
    <dbReference type="NCBI Taxonomy" id="2781599"/>
    <lineage>
        <taxon>Bacteria</taxon>
        <taxon>Bacillati</taxon>
        <taxon>Bacillota</taxon>
        <taxon>Bacilli</taxon>
        <taxon>Lactobacillales</taxon>
        <taxon>Streptococcaceae</taxon>
        <taxon>Streptococcus</taxon>
    </lineage>
</organism>
<dbReference type="PANTHER" id="PTHR38459">
    <property type="entry name" value="PROPHAGE BACTOPRENOL-LINKED GLUCOSE TRANSLOCASE HOMOLOG"/>
    <property type="match status" value="1"/>
</dbReference>
<evidence type="ECO:0000256" key="2">
    <source>
        <dbReference type="ARBA" id="ARBA00009399"/>
    </source>
</evidence>
<dbReference type="Pfam" id="PF04138">
    <property type="entry name" value="GtrA_DPMS_TM"/>
    <property type="match status" value="1"/>
</dbReference>
<evidence type="ECO:0000256" key="3">
    <source>
        <dbReference type="ARBA" id="ARBA00022692"/>
    </source>
</evidence>
<gene>
    <name evidence="8" type="ORF">INT76_03415</name>
</gene>
<proteinExistence type="inferred from homology"/>
<dbReference type="InterPro" id="IPR007267">
    <property type="entry name" value="GtrA_DPMS_TM"/>
</dbReference>
<dbReference type="EMBL" id="CP073084">
    <property type="protein sequence ID" value="QUE54945.1"/>
    <property type="molecule type" value="Genomic_DNA"/>
</dbReference>
<protein>
    <submittedName>
        <fullName evidence="8">GtrA family protein</fullName>
    </submittedName>
</protein>
<feature type="domain" description="GtrA/DPMS transmembrane" evidence="7">
    <location>
        <begin position="16"/>
        <end position="141"/>
    </location>
</feature>
<evidence type="ECO:0000256" key="1">
    <source>
        <dbReference type="ARBA" id="ARBA00004141"/>
    </source>
</evidence>
<comment type="similarity">
    <text evidence="2">Belongs to the GtrA family.</text>
</comment>
<feature type="transmembrane region" description="Helical" evidence="6">
    <location>
        <begin position="118"/>
        <end position="135"/>
    </location>
</feature>
<name>A0ABX7YMI2_9STRE</name>
<keyword evidence="3 6" id="KW-0812">Transmembrane</keyword>
<dbReference type="RefSeq" id="WP_212572211.1">
    <property type="nucleotide sequence ID" value="NZ_CP073084.1"/>
</dbReference>
<feature type="transmembrane region" description="Helical" evidence="6">
    <location>
        <begin position="12"/>
        <end position="30"/>
    </location>
</feature>
<accession>A0ABX7YMI2</accession>